<evidence type="ECO:0000256" key="7">
    <source>
        <dbReference type="ARBA" id="ARBA00023159"/>
    </source>
</evidence>
<dbReference type="Gene3D" id="3.40.50.2300">
    <property type="match status" value="1"/>
</dbReference>
<proteinExistence type="predicted"/>
<dbReference type="EMBL" id="BMIJ01000001">
    <property type="protein sequence ID" value="GGB82326.1"/>
    <property type="molecule type" value="Genomic_DNA"/>
</dbReference>
<evidence type="ECO:0000313" key="12">
    <source>
        <dbReference type="EMBL" id="GGB82326.1"/>
    </source>
</evidence>
<dbReference type="InterPro" id="IPR001789">
    <property type="entry name" value="Sig_transdc_resp-reg_receiver"/>
</dbReference>
<dbReference type="Proteomes" id="UP000629025">
    <property type="component" value="Unassembled WGS sequence"/>
</dbReference>
<accession>A0ABQ1K2F4</accession>
<dbReference type="Pfam" id="PF20714">
    <property type="entry name" value="HTH_64"/>
    <property type="match status" value="1"/>
</dbReference>
<keyword evidence="8 9" id="KW-0804">Transcription</keyword>
<dbReference type="InterPro" id="IPR024187">
    <property type="entry name" value="Sig_transdc_resp-reg_cit/mal"/>
</dbReference>
<feature type="domain" description="Response regulatory" evidence="11">
    <location>
        <begin position="6"/>
        <end position="122"/>
    </location>
</feature>
<evidence type="ECO:0000256" key="8">
    <source>
        <dbReference type="ARBA" id="ARBA00023163"/>
    </source>
</evidence>
<dbReference type="SUPFAM" id="SSF52172">
    <property type="entry name" value="CheY-like"/>
    <property type="match status" value="1"/>
</dbReference>
<dbReference type="SMART" id="SM00448">
    <property type="entry name" value="REC"/>
    <property type="match status" value="1"/>
</dbReference>
<keyword evidence="5 9" id="KW-0805">Transcription regulation</keyword>
<keyword evidence="3 10" id="KW-0597">Phosphoprotein</keyword>
<dbReference type="PANTHER" id="PTHR45526">
    <property type="entry name" value="TRANSCRIPTIONAL REGULATORY PROTEIN DPIA"/>
    <property type="match status" value="1"/>
</dbReference>
<keyword evidence="2 9" id="KW-0963">Cytoplasm</keyword>
<evidence type="ECO:0000256" key="3">
    <source>
        <dbReference type="ARBA" id="ARBA00022553"/>
    </source>
</evidence>
<dbReference type="PIRSF" id="PIRSF006171">
    <property type="entry name" value="RR_citrat_malat"/>
    <property type="match status" value="1"/>
</dbReference>
<evidence type="ECO:0000256" key="9">
    <source>
        <dbReference type="PIRNR" id="PIRNR006171"/>
    </source>
</evidence>
<keyword evidence="13" id="KW-1185">Reference proteome</keyword>
<evidence type="ECO:0000259" key="11">
    <source>
        <dbReference type="PROSITE" id="PS50110"/>
    </source>
</evidence>
<comment type="subcellular location">
    <subcellularLocation>
        <location evidence="1 9">Cytoplasm</location>
    </subcellularLocation>
</comment>
<evidence type="ECO:0000256" key="10">
    <source>
        <dbReference type="PROSITE-ProRule" id="PRU00169"/>
    </source>
</evidence>
<dbReference type="CDD" id="cd19925">
    <property type="entry name" value="REC_citrate_TCS"/>
    <property type="match status" value="1"/>
</dbReference>
<evidence type="ECO:0000313" key="13">
    <source>
        <dbReference type="Proteomes" id="UP000629025"/>
    </source>
</evidence>
<gene>
    <name evidence="12" type="ORF">GCM10011352_05170</name>
</gene>
<keyword evidence="4 9" id="KW-0902">Two-component regulatory system</keyword>
<dbReference type="InterPro" id="IPR011006">
    <property type="entry name" value="CheY-like_superfamily"/>
</dbReference>
<evidence type="ECO:0000256" key="1">
    <source>
        <dbReference type="ARBA" id="ARBA00004496"/>
    </source>
</evidence>
<evidence type="ECO:0000256" key="2">
    <source>
        <dbReference type="ARBA" id="ARBA00022490"/>
    </source>
</evidence>
<dbReference type="InterPro" id="IPR048714">
    <property type="entry name" value="DpiA-like_HTH"/>
</dbReference>
<evidence type="ECO:0000256" key="6">
    <source>
        <dbReference type="ARBA" id="ARBA00023125"/>
    </source>
</evidence>
<comment type="caution">
    <text evidence="12">The sequence shown here is derived from an EMBL/GenBank/DDBJ whole genome shotgun (WGS) entry which is preliminary data.</text>
</comment>
<name>A0ABQ1K2F4_9GAMM</name>
<reference evidence="13" key="1">
    <citation type="journal article" date="2019" name="Int. J. Syst. Evol. Microbiol.">
        <title>The Global Catalogue of Microorganisms (GCM) 10K type strain sequencing project: providing services to taxonomists for standard genome sequencing and annotation.</title>
        <authorList>
            <consortium name="The Broad Institute Genomics Platform"/>
            <consortium name="The Broad Institute Genome Sequencing Center for Infectious Disease"/>
            <person name="Wu L."/>
            <person name="Ma J."/>
        </authorList>
    </citation>
    <scope>NUCLEOTIDE SEQUENCE [LARGE SCALE GENOMIC DNA]</scope>
    <source>
        <strain evidence="13">CGMCC 1.15341</strain>
    </source>
</reference>
<evidence type="ECO:0000256" key="5">
    <source>
        <dbReference type="ARBA" id="ARBA00023015"/>
    </source>
</evidence>
<protein>
    <recommendedName>
        <fullName evidence="9">Transcriptional regulatory protein</fullName>
    </recommendedName>
</protein>
<dbReference type="Pfam" id="PF00072">
    <property type="entry name" value="Response_reg"/>
    <property type="match status" value="1"/>
</dbReference>
<dbReference type="PANTHER" id="PTHR45526:SF1">
    <property type="entry name" value="TRANSCRIPTIONAL REGULATORY PROTEIN DCUR-RELATED"/>
    <property type="match status" value="1"/>
</dbReference>
<dbReference type="InterPro" id="IPR051271">
    <property type="entry name" value="2C-system_Tx_regulators"/>
</dbReference>
<keyword evidence="7 9" id="KW-0010">Activator</keyword>
<keyword evidence="6 9" id="KW-0238">DNA-binding</keyword>
<evidence type="ECO:0000256" key="4">
    <source>
        <dbReference type="ARBA" id="ARBA00023012"/>
    </source>
</evidence>
<sequence length="234" mass="26219">MSTTLGIVIAEDDPQIAEIQRRFVERTPGFEIRGIAHTTRDARELIEVLRPDLVLLDIQFPDGSGLELLRELRAARQPTDVILITAAKEVDSLTEALRCGVFDYILKPLVYERLEQALQNYRAHLERLHQLQSLSQQSVDGLLPRSNTGTLSSPGATAARLPKGIDTLTLDKVRSVMQATADSFSAEQVGEKIGSSRTTARRYLEYLVSEQELEADINYGSIGRPERRYRRQTG</sequence>
<feature type="modified residue" description="4-aspartylphosphate" evidence="10">
    <location>
        <position position="57"/>
    </location>
</feature>
<dbReference type="RefSeq" id="WP_188745528.1">
    <property type="nucleotide sequence ID" value="NZ_BMIJ01000001.1"/>
</dbReference>
<dbReference type="PROSITE" id="PS50110">
    <property type="entry name" value="RESPONSE_REGULATORY"/>
    <property type="match status" value="1"/>
</dbReference>
<organism evidence="12 13">
    <name type="scientific">Marinobacterium zhoushanense</name>
    <dbReference type="NCBI Taxonomy" id="1679163"/>
    <lineage>
        <taxon>Bacteria</taxon>
        <taxon>Pseudomonadati</taxon>
        <taxon>Pseudomonadota</taxon>
        <taxon>Gammaproteobacteria</taxon>
        <taxon>Oceanospirillales</taxon>
        <taxon>Oceanospirillaceae</taxon>
        <taxon>Marinobacterium</taxon>
    </lineage>
</organism>